<dbReference type="AlphaFoldDB" id="A0A7C3IM03"/>
<evidence type="ECO:0000313" key="2">
    <source>
        <dbReference type="EMBL" id="HFK20851.1"/>
    </source>
</evidence>
<keyword evidence="1" id="KW-0812">Transmembrane</keyword>
<proteinExistence type="predicted"/>
<keyword evidence="1" id="KW-0472">Membrane</keyword>
<evidence type="ECO:0000256" key="1">
    <source>
        <dbReference type="SAM" id="Phobius"/>
    </source>
</evidence>
<sequence length="803" mass="85283">MLIIFILSLSISAAAYAPAVSAAPLGISFDSDTAMYMVGEVAGITITGNPFKPVSVSVINSTGQAVFSNSSLEIDSSGVLLVPVNLSGYATGPYRVHVVRGSETADKNFTLVLPSIELSSRAIMANGSEYSRPTSAYYYYNGSPVALLLNVSAPNSHFSVSANLTGIGAGTLMLSPSLNGTWSKGTLQDGRGWYAFIVNASIDPGFSARGSFALTFLGSAGGQTVALNGTQFLALVNVRPQAMIPSLGGNTTRWEGIADFTHVEGLTFEWLSSGSTLTKVIYTVPVDLCDPVTISSVTVLDRLMTAGQGKLFINATALPALNVNASMTFAGFESVRQPGILFNGMPAVMAGEAEGGPVSGLVWDAALKELRFNTSSAGLYVADNSPPYLVSSIPGSGEIVGELAPRITFLVNDTVSRISPNGIMLKVGNQSFTLNASGSHQAGWIVSADIQPLEDGWHSASVMVKDEVGNLASLSFDFATDTTPPYFSGMLPQPDTYTNKLNSTVGAYFGDYVSGVDRARIFLDGQELTLYANFSSSGITVSNLNLSEGIHSVRVEVVDRMGNGINGSWNFTVDLTPPNSISFSPERNLYVPLNNSIFITYADNYLIDTGKLKILVDGVDVTNMSSFDMSTLLYWPSPILSKGPHNVSVDLYDAAGNVRNVFWTFTVDNVPPAIYNFNPSSGAEITTKQVTISASVTDNLQVDKSTIVIKVDGVDVTRQATIGEIVVSYSANLNYGVHTVEIRAMDIAYNEGTGTWTFTISEPQGLPPGMITDILIMAIVLTVAIVTLLALFMKGGKRRSDDF</sequence>
<feature type="transmembrane region" description="Helical" evidence="1">
    <location>
        <begin position="774"/>
        <end position="793"/>
    </location>
</feature>
<reference evidence="2" key="1">
    <citation type="journal article" date="2020" name="mSystems">
        <title>Genome- and Community-Level Interaction Insights into Carbon Utilization and Element Cycling Functions of Hydrothermarchaeota in Hydrothermal Sediment.</title>
        <authorList>
            <person name="Zhou Z."/>
            <person name="Liu Y."/>
            <person name="Xu W."/>
            <person name="Pan J."/>
            <person name="Luo Z.H."/>
            <person name="Li M."/>
        </authorList>
    </citation>
    <scope>NUCLEOTIDE SEQUENCE [LARGE SCALE GENOMIC DNA]</scope>
    <source>
        <strain evidence="2">SpSt-468</strain>
    </source>
</reference>
<protein>
    <recommendedName>
        <fullName evidence="3">Bacterial Ig-like domain-containing protein</fullName>
    </recommendedName>
</protein>
<gene>
    <name evidence="2" type="ORF">ENS19_06145</name>
</gene>
<organism evidence="2">
    <name type="scientific">Candidatus Methanomethylicus mesodigestus</name>
    <dbReference type="NCBI Taxonomy" id="1867258"/>
    <lineage>
        <taxon>Archaea</taxon>
        <taxon>Thermoproteota</taxon>
        <taxon>Methanosuratincolia</taxon>
        <taxon>Candidatus Methanomethylicales</taxon>
        <taxon>Candidatus Methanomethylicaceae</taxon>
        <taxon>Candidatus Methanomethylicus</taxon>
    </lineage>
</organism>
<dbReference type="EMBL" id="DSTX01000011">
    <property type="protein sequence ID" value="HFK20851.1"/>
    <property type="molecule type" value="Genomic_DNA"/>
</dbReference>
<accession>A0A7C3IM03</accession>
<name>A0A7C3IM03_9CREN</name>
<evidence type="ECO:0008006" key="3">
    <source>
        <dbReference type="Google" id="ProtNLM"/>
    </source>
</evidence>
<comment type="caution">
    <text evidence="2">The sequence shown here is derived from an EMBL/GenBank/DDBJ whole genome shotgun (WGS) entry which is preliminary data.</text>
</comment>
<keyword evidence="1" id="KW-1133">Transmembrane helix</keyword>